<evidence type="ECO:0000313" key="3">
    <source>
        <dbReference type="Proteomes" id="UP001383192"/>
    </source>
</evidence>
<comment type="caution">
    <text evidence="2">The sequence shown here is derived from an EMBL/GenBank/DDBJ whole genome shotgun (WGS) entry which is preliminary data.</text>
</comment>
<feature type="compositionally biased region" description="Low complexity" evidence="1">
    <location>
        <begin position="1"/>
        <end position="32"/>
    </location>
</feature>
<evidence type="ECO:0000313" key="2">
    <source>
        <dbReference type="EMBL" id="KAK7049525.1"/>
    </source>
</evidence>
<organism evidence="2 3">
    <name type="scientific">Paramarasmius palmivorus</name>
    <dbReference type="NCBI Taxonomy" id="297713"/>
    <lineage>
        <taxon>Eukaryota</taxon>
        <taxon>Fungi</taxon>
        <taxon>Dikarya</taxon>
        <taxon>Basidiomycota</taxon>
        <taxon>Agaricomycotina</taxon>
        <taxon>Agaricomycetes</taxon>
        <taxon>Agaricomycetidae</taxon>
        <taxon>Agaricales</taxon>
        <taxon>Marasmiineae</taxon>
        <taxon>Marasmiaceae</taxon>
        <taxon>Paramarasmius</taxon>
    </lineage>
</organism>
<evidence type="ECO:0000256" key="1">
    <source>
        <dbReference type="SAM" id="MobiDB-lite"/>
    </source>
</evidence>
<dbReference type="PANTHER" id="PTHR39596:SF2">
    <property type="entry name" value="HET DOMAIN PROTEIN (AFU_ORTHOLOGUE AFUA_1G17550)-RELATED"/>
    <property type="match status" value="1"/>
</dbReference>
<proteinExistence type="predicted"/>
<dbReference type="AlphaFoldDB" id="A0AAW0DFB8"/>
<protein>
    <recommendedName>
        <fullName evidence="4">Heterokaryon incompatibility domain-containing protein</fullName>
    </recommendedName>
</protein>
<evidence type="ECO:0008006" key="4">
    <source>
        <dbReference type="Google" id="ProtNLM"/>
    </source>
</evidence>
<sequence length="1044" mass="116483">MSSILPRPIESSPSSIPSSALDPPDSSHSSASQVAEESDAPTFRVTVYPIRPTGCPDENHVPYTALVHDDGYSMVQVVFGHRLDSSVARFVLPASKVQAQEAIGAEGIRLSWITLIPVPFEFTVDGKSAATVLYYDALQHLQSTYSPSSLVNAIKNSIQNPLSEQHPSLSTLVNCLADRYSLPGHPTPDELSVSLYPTSVLDFIIFGMLYVVAMNNYIENILGQRGHFLALMEQSKRNSQPSMLYQATLLDIVTSLWHRECWDRHRVRWSPMPWSRVSMLHPEAEQLQPTNELDMIPTPTASALDKLNDEDYTLRTTEYMCGHPIDIPWLGAPHDGHPFSLDLHRYVKLRRQALSTLREDAALWLNALTFGILEAVLGIRIPEALTLCKRGHDGKEVISGARLSRLMHEWQVHSQERQELDRTAHVHRGREVARLLNDALLAIDEVQFYYADPFTRAGIPPNHAIEEYVGPVVFTLLALCTRGGFLWVEIPEFNAQMARHSGRLYHTFAEMTCQKYMTSVAFIRNTPDEHQHCTDESCNLFTITDTSAYVPRHTSTSCQCGYIVPPFDAITQLLSEGDHGSVPIVVFDGQRLLVERAVDRPYVAISHVWADGLGSTTEQGLPGCQVARLAALVQSIIPTSGGFWMDSLCVPDVKDLRKRAIKLMAKTYKDAASVLVIDATIMSQCHSQSRLWRDNLFRIATSGWVRRVWTLQEGILARKLYFQFADGPVDVDERLESYMKDQVAADFLAQDPSGKSEPLFPVHFAMCLPLIAFRGRKKLAAPRECTFGDVAGLLRLRTTSKAEDETVAIAGLLPQVDVGALLAISGPDVVEQRMKAFLIQLREIPRFLPILNDPKIELPGFRWAPRTLASVFNSDSGRLYGTATCTESGLSGVYNVFRFHTAVKIPSEITRQNGKKPEFLIWITERASDSVYEARILLDHLQRSAHYQSELTVSRPSTIDALLFIHDDGPLQNDSVQCAAVLCRSGVVGGDGTKDEPFYCDHVSTGRFNRIATTFEEFQKTYVNNFGFGHAACGEFGKAHVYLT</sequence>
<dbReference type="Proteomes" id="UP001383192">
    <property type="component" value="Unassembled WGS sequence"/>
</dbReference>
<feature type="region of interest" description="Disordered" evidence="1">
    <location>
        <begin position="1"/>
        <end position="40"/>
    </location>
</feature>
<dbReference type="PANTHER" id="PTHR39596">
    <property type="match status" value="1"/>
</dbReference>
<keyword evidence="3" id="KW-1185">Reference proteome</keyword>
<name>A0AAW0DFB8_9AGAR</name>
<gene>
    <name evidence="2" type="ORF">VNI00_005556</name>
</gene>
<dbReference type="EMBL" id="JAYKXP010000016">
    <property type="protein sequence ID" value="KAK7049525.1"/>
    <property type="molecule type" value="Genomic_DNA"/>
</dbReference>
<reference evidence="2 3" key="1">
    <citation type="submission" date="2024-01" db="EMBL/GenBank/DDBJ databases">
        <title>A draft genome for a cacao thread blight-causing isolate of Paramarasmius palmivorus.</title>
        <authorList>
            <person name="Baruah I.K."/>
            <person name="Bukari Y."/>
            <person name="Amoako-Attah I."/>
            <person name="Meinhardt L.W."/>
            <person name="Bailey B.A."/>
            <person name="Cohen S.P."/>
        </authorList>
    </citation>
    <scope>NUCLEOTIDE SEQUENCE [LARGE SCALE GENOMIC DNA]</scope>
    <source>
        <strain evidence="2 3">GH-12</strain>
    </source>
</reference>
<accession>A0AAW0DFB8</accession>